<reference evidence="1" key="1">
    <citation type="submission" date="2022-04" db="EMBL/GenBank/DDBJ databases">
        <title>A functionally conserved STORR gene fusion in Papaver species that diverged 16.8 million years ago.</title>
        <authorList>
            <person name="Catania T."/>
        </authorList>
    </citation>
    <scope>NUCLEOTIDE SEQUENCE</scope>
    <source>
        <strain evidence="1">S-188037</strain>
    </source>
</reference>
<dbReference type="Proteomes" id="UP001202328">
    <property type="component" value="Unassembled WGS sequence"/>
</dbReference>
<dbReference type="EMBL" id="JAJJMB010014829">
    <property type="protein sequence ID" value="KAI3857575.1"/>
    <property type="molecule type" value="Genomic_DNA"/>
</dbReference>
<evidence type="ECO:0000313" key="1">
    <source>
        <dbReference type="EMBL" id="KAI3857575.1"/>
    </source>
</evidence>
<proteinExistence type="predicted"/>
<accession>A0AAD4S2M9</accession>
<sequence length="208" mass="22852">MKPEHVSAGKNGGIRPIWCEFRKWYRAGGDCEGETSESENENDTTLPTAEDQIAMPVDDASSAVVAENKADIAAAKFNSDDDYLQKEISEVYNAILGAQDNIELGIVPPLDAVKIPIDKFKAIMEIVGLDYEDVGDYPPHQHYMGVRIRTLQGTIHETVAFSKYVAAGKNSGPPCWAEFIDYDAVVVAENLADNTNQELYVEQLTLPA</sequence>
<comment type="caution">
    <text evidence="1">The sequence shown here is derived from an EMBL/GenBank/DDBJ whole genome shotgun (WGS) entry which is preliminary data.</text>
</comment>
<dbReference type="AlphaFoldDB" id="A0AAD4S2M9"/>
<gene>
    <name evidence="1" type="ORF">MKW98_028839</name>
</gene>
<protein>
    <submittedName>
        <fullName evidence="1">Uncharacterized protein</fullName>
    </submittedName>
</protein>
<name>A0AAD4S2M9_9MAGN</name>
<evidence type="ECO:0000313" key="2">
    <source>
        <dbReference type="Proteomes" id="UP001202328"/>
    </source>
</evidence>
<keyword evidence="2" id="KW-1185">Reference proteome</keyword>
<organism evidence="1 2">
    <name type="scientific">Papaver atlanticum</name>
    <dbReference type="NCBI Taxonomy" id="357466"/>
    <lineage>
        <taxon>Eukaryota</taxon>
        <taxon>Viridiplantae</taxon>
        <taxon>Streptophyta</taxon>
        <taxon>Embryophyta</taxon>
        <taxon>Tracheophyta</taxon>
        <taxon>Spermatophyta</taxon>
        <taxon>Magnoliopsida</taxon>
        <taxon>Ranunculales</taxon>
        <taxon>Papaveraceae</taxon>
        <taxon>Papaveroideae</taxon>
        <taxon>Papaver</taxon>
    </lineage>
</organism>